<evidence type="ECO:0000259" key="7">
    <source>
        <dbReference type="PROSITE" id="PS50970"/>
    </source>
</evidence>
<dbReference type="PANTHER" id="PTHR46015">
    <property type="entry name" value="ZGC:172121"/>
    <property type="match status" value="1"/>
</dbReference>
<name>A0ABN8PKN7_9CNID</name>
<sequence>LPFPYLQPGDLVDGVASPHLGRKARKKGREPDPLWGGKVLIENPDAVKTIHKSFLLSGANVVITNTYQVTIEGLCQHYGLNQSEAVSVIYKAVKIARDACDEVHSTNVGCQEKLLVAGSVGPYGACLHDRSEYTGDYVDSMTIQELMDWHRPRIDALLQAGVDILAMETIPAQKEAEALVQLLKEFPTAKSWLTLSCRDGSHTCHGEMFSDVVQNVVRQSTQVAAVGVNCTFPLYVKPLLQSIKGKVDLPFVVYPNSGEMLKENAKRWARTVHVD</sequence>
<evidence type="ECO:0000256" key="1">
    <source>
        <dbReference type="ARBA" id="ARBA00022603"/>
    </source>
</evidence>
<dbReference type="InterPro" id="IPR003726">
    <property type="entry name" value="HCY_dom"/>
</dbReference>
<evidence type="ECO:0000313" key="8">
    <source>
        <dbReference type="EMBL" id="CAH3145377.1"/>
    </source>
</evidence>
<dbReference type="EMBL" id="CALNXI010000891">
    <property type="protein sequence ID" value="CAH3145377.1"/>
    <property type="molecule type" value="Genomic_DNA"/>
</dbReference>
<evidence type="ECO:0000256" key="3">
    <source>
        <dbReference type="ARBA" id="ARBA00022723"/>
    </source>
</evidence>
<dbReference type="PROSITE" id="PS50970">
    <property type="entry name" value="HCY"/>
    <property type="match status" value="1"/>
</dbReference>
<keyword evidence="4" id="KW-0862">Zinc</keyword>
<feature type="domain" description="Hcy-binding" evidence="7">
    <location>
        <begin position="1"/>
        <end position="275"/>
    </location>
</feature>
<protein>
    <recommendedName>
        <fullName evidence="7">Hcy-binding domain-containing protein</fullName>
    </recommendedName>
</protein>
<dbReference type="InterPro" id="IPR036589">
    <property type="entry name" value="HCY_dom_sf"/>
</dbReference>
<comment type="caution">
    <text evidence="6">Lacks conserved residue(s) required for the propagation of feature annotation.</text>
</comment>
<organism evidence="8 9">
    <name type="scientific">Porites evermanni</name>
    <dbReference type="NCBI Taxonomy" id="104178"/>
    <lineage>
        <taxon>Eukaryota</taxon>
        <taxon>Metazoa</taxon>
        <taxon>Cnidaria</taxon>
        <taxon>Anthozoa</taxon>
        <taxon>Hexacorallia</taxon>
        <taxon>Scleractinia</taxon>
        <taxon>Fungiina</taxon>
        <taxon>Poritidae</taxon>
        <taxon>Porites</taxon>
    </lineage>
</organism>
<keyword evidence="3" id="KW-0479">Metal-binding</keyword>
<gene>
    <name evidence="8" type="ORF">PEVE_00043505</name>
</gene>
<evidence type="ECO:0000256" key="2">
    <source>
        <dbReference type="ARBA" id="ARBA00022679"/>
    </source>
</evidence>
<dbReference type="NCBIfam" id="NF007020">
    <property type="entry name" value="PRK09485.1"/>
    <property type="match status" value="1"/>
</dbReference>
<proteinExistence type="predicted"/>
<dbReference type="Proteomes" id="UP001159427">
    <property type="component" value="Unassembled WGS sequence"/>
</dbReference>
<evidence type="ECO:0000313" key="9">
    <source>
        <dbReference type="Proteomes" id="UP001159427"/>
    </source>
</evidence>
<keyword evidence="9" id="KW-1185">Reference proteome</keyword>
<dbReference type="Pfam" id="PF02574">
    <property type="entry name" value="S-methyl_trans"/>
    <property type="match status" value="1"/>
</dbReference>
<dbReference type="PANTHER" id="PTHR46015:SF1">
    <property type="entry name" value="HOMOCYSTEINE S-METHYLTRANSFERASE-LIKE ISOFORM 1"/>
    <property type="match status" value="1"/>
</dbReference>
<evidence type="ECO:0000256" key="5">
    <source>
        <dbReference type="ARBA" id="ARBA00034478"/>
    </source>
</evidence>
<evidence type="ECO:0000256" key="4">
    <source>
        <dbReference type="ARBA" id="ARBA00022833"/>
    </source>
</evidence>
<reference evidence="8 9" key="1">
    <citation type="submission" date="2022-05" db="EMBL/GenBank/DDBJ databases">
        <authorList>
            <consortium name="Genoscope - CEA"/>
            <person name="William W."/>
        </authorList>
    </citation>
    <scope>NUCLEOTIDE SEQUENCE [LARGE SCALE GENOMIC DNA]</scope>
</reference>
<accession>A0ABN8PKN7</accession>
<evidence type="ECO:0000256" key="6">
    <source>
        <dbReference type="PROSITE-ProRule" id="PRU00333"/>
    </source>
</evidence>
<keyword evidence="2" id="KW-0808">Transferase</keyword>
<keyword evidence="1" id="KW-0489">Methyltransferase</keyword>
<dbReference type="Gene3D" id="3.20.20.330">
    <property type="entry name" value="Homocysteine-binding-like domain"/>
    <property type="match status" value="1"/>
</dbReference>
<feature type="non-terminal residue" evidence="8">
    <location>
        <position position="1"/>
    </location>
</feature>
<comment type="caution">
    <text evidence="8">The sequence shown here is derived from an EMBL/GenBank/DDBJ whole genome shotgun (WGS) entry which is preliminary data.</text>
</comment>
<comment type="pathway">
    <text evidence="5">Amino-acid biosynthesis; L-methionine biosynthesis via de novo pathway.</text>
</comment>
<dbReference type="SUPFAM" id="SSF82282">
    <property type="entry name" value="Homocysteine S-methyltransferase"/>
    <property type="match status" value="1"/>
</dbReference>
<dbReference type="InterPro" id="IPR051486">
    <property type="entry name" value="Hcy_S-methyltransferase"/>
</dbReference>